<evidence type="ECO:0000313" key="2">
    <source>
        <dbReference type="EMBL" id="KAG7346909.1"/>
    </source>
</evidence>
<comment type="caution">
    <text evidence="2">The sequence shown here is derived from an EMBL/GenBank/DDBJ whole genome shotgun (WGS) entry which is preliminary data.</text>
</comment>
<dbReference type="AlphaFoldDB" id="A0A9K3KNF3"/>
<gene>
    <name evidence="2" type="ORF">IV203_005978</name>
</gene>
<evidence type="ECO:0000259" key="1">
    <source>
        <dbReference type="Pfam" id="PF20710"/>
    </source>
</evidence>
<reference evidence="2" key="1">
    <citation type="journal article" date="2021" name="Sci. Rep.">
        <title>Diploid genomic architecture of Nitzschia inconspicua, an elite biomass production diatom.</title>
        <authorList>
            <person name="Oliver A."/>
            <person name="Podell S."/>
            <person name="Pinowska A."/>
            <person name="Traller J.C."/>
            <person name="Smith S.R."/>
            <person name="McClure R."/>
            <person name="Beliaev A."/>
            <person name="Bohutskyi P."/>
            <person name="Hill E.A."/>
            <person name="Rabines A."/>
            <person name="Zheng H."/>
            <person name="Allen L.Z."/>
            <person name="Kuo A."/>
            <person name="Grigoriev I.V."/>
            <person name="Allen A.E."/>
            <person name="Hazlebeck D."/>
            <person name="Allen E.E."/>
        </authorList>
    </citation>
    <scope>NUCLEOTIDE SEQUENCE</scope>
    <source>
        <strain evidence="2">Hildebrandi</strain>
    </source>
</reference>
<dbReference type="GO" id="GO:0016020">
    <property type="term" value="C:membrane"/>
    <property type="evidence" value="ECO:0007669"/>
    <property type="project" value="TreeGrafter"/>
</dbReference>
<dbReference type="PANTHER" id="PTHR10174:SF208">
    <property type="entry name" value="CRAL-TRIO DOMAIN-CONTAINING PROTEIN DDB_G0278031"/>
    <property type="match status" value="1"/>
</dbReference>
<organism evidence="2 3">
    <name type="scientific">Nitzschia inconspicua</name>
    <dbReference type="NCBI Taxonomy" id="303405"/>
    <lineage>
        <taxon>Eukaryota</taxon>
        <taxon>Sar</taxon>
        <taxon>Stramenopiles</taxon>
        <taxon>Ochrophyta</taxon>
        <taxon>Bacillariophyta</taxon>
        <taxon>Bacillariophyceae</taxon>
        <taxon>Bacillariophycidae</taxon>
        <taxon>Bacillariales</taxon>
        <taxon>Bacillariaceae</taxon>
        <taxon>Nitzschia</taxon>
    </lineage>
</organism>
<dbReference type="Pfam" id="PF20710">
    <property type="entry name" value="DUF6824"/>
    <property type="match status" value="1"/>
</dbReference>
<name>A0A9K3KNF3_9STRA</name>
<dbReference type="PANTHER" id="PTHR10174">
    <property type="entry name" value="ALPHA-TOCOPHEROL TRANSFER PROTEIN-RELATED"/>
    <property type="match status" value="1"/>
</dbReference>
<keyword evidence="3" id="KW-1185">Reference proteome</keyword>
<accession>A0A9K3KNF3</accession>
<dbReference type="InterPro" id="IPR049227">
    <property type="entry name" value="DUF6824"/>
</dbReference>
<feature type="domain" description="DUF6824" evidence="1">
    <location>
        <begin position="321"/>
        <end position="405"/>
    </location>
</feature>
<dbReference type="GO" id="GO:1902936">
    <property type="term" value="F:phosphatidylinositol bisphosphate binding"/>
    <property type="evidence" value="ECO:0007669"/>
    <property type="project" value="TreeGrafter"/>
</dbReference>
<proteinExistence type="predicted"/>
<evidence type="ECO:0000313" key="3">
    <source>
        <dbReference type="Proteomes" id="UP000693970"/>
    </source>
</evidence>
<reference evidence="2" key="2">
    <citation type="submission" date="2021-04" db="EMBL/GenBank/DDBJ databases">
        <authorList>
            <person name="Podell S."/>
        </authorList>
    </citation>
    <scope>NUCLEOTIDE SEQUENCE</scope>
    <source>
        <strain evidence="2">Hildebrandi</strain>
    </source>
</reference>
<protein>
    <recommendedName>
        <fullName evidence="1">DUF6824 domain-containing protein</fullName>
    </recommendedName>
</protein>
<sequence>MDDPGEDTVEAELAKELYQMSVISRNEMTEEIHGLRTLAPKETLEMIDVKLEELDRALQSLPSKPSYNEAISRCSEWVRSRDFRLMFLRAETFDVKNAATRIEQYLTFSRSHFGPEALQRPIYMSDLDKQEQEIVKAGNFQLLDYRDRAGRRIAVRMGILGRDHNVVQRMRVFFYFMCVLAEDIETQRKGAVIIMIPQDETLEPVALAEKMRSIHSVIDSVPVRISAYHVCVSEPQFFIRMALSIVPKPIRLRFRVHQGSPLEWQYSLSSFGINAELLPFTSSGKLKIKAHQKWIKLRKAKEDAIKNSIPFDGIECPNVQDVFFRRGGNLTSRHGNLMLRELLESKYALYRSRETQDEKTQISWWVVGEIERRKGRFLVEGPKGFWVELTNKEIAREKVANSFRDLRKIAIPPQQTIPTDSSTMKFVCLDGRKRMRTAPQNEFEKCMG</sequence>
<dbReference type="OrthoDB" id="75724at2759"/>
<dbReference type="EMBL" id="JAGRRH010000021">
    <property type="protein sequence ID" value="KAG7346909.1"/>
    <property type="molecule type" value="Genomic_DNA"/>
</dbReference>
<dbReference type="Proteomes" id="UP000693970">
    <property type="component" value="Unassembled WGS sequence"/>
</dbReference>